<protein>
    <recommendedName>
        <fullName evidence="1">E3 ubiquitin-protein ligase listerin</fullName>
        <ecNumber evidence="1">2.3.2.27</ecNumber>
    </recommendedName>
    <alternativeName>
        <fullName evidence="1">RING-type E3 ubiquitin transferase listerin</fullName>
    </alternativeName>
</protein>
<comment type="caution">
    <text evidence="3">The sequence shown here is derived from an EMBL/GenBank/DDBJ whole genome shotgun (WGS) entry which is preliminary data.</text>
</comment>
<evidence type="ECO:0000313" key="4">
    <source>
        <dbReference type="Proteomes" id="UP001189429"/>
    </source>
</evidence>
<evidence type="ECO:0000256" key="1">
    <source>
        <dbReference type="RuleBase" id="RU367090"/>
    </source>
</evidence>
<keyword evidence="4" id="KW-1185">Reference proteome</keyword>
<dbReference type="EC" id="2.3.2.27" evidence="1"/>
<dbReference type="PANTHER" id="PTHR12389:SF0">
    <property type="entry name" value="E3 UBIQUITIN-PROTEIN LIGASE LISTERIN"/>
    <property type="match status" value="1"/>
</dbReference>
<dbReference type="EMBL" id="CAUYUJ010021305">
    <property type="protein sequence ID" value="CAK0903876.1"/>
    <property type="molecule type" value="Genomic_DNA"/>
</dbReference>
<dbReference type="Proteomes" id="UP001189429">
    <property type="component" value="Unassembled WGS sequence"/>
</dbReference>
<keyword evidence="1" id="KW-0863">Zinc-finger</keyword>
<gene>
    <name evidence="3" type="ORF">PCOR1329_LOCUS80057</name>
</gene>
<comment type="catalytic activity">
    <reaction evidence="1">
        <text>S-ubiquitinyl-[E2 ubiquitin-conjugating enzyme]-L-cysteine + [acceptor protein]-L-lysine = [E2 ubiquitin-conjugating enzyme]-L-cysteine + N(6)-ubiquitinyl-[acceptor protein]-L-lysine.</text>
        <dbReference type="EC" id="2.3.2.27"/>
    </reaction>
</comment>
<dbReference type="InterPro" id="IPR054476">
    <property type="entry name" value="Ltn1_N"/>
</dbReference>
<feature type="domain" description="E3 ubiquitin-protein ligase listerin N-terminal" evidence="2">
    <location>
        <begin position="1"/>
        <end position="93"/>
    </location>
</feature>
<evidence type="ECO:0000259" key="2">
    <source>
        <dbReference type="Pfam" id="PF22958"/>
    </source>
</evidence>
<reference evidence="3" key="1">
    <citation type="submission" date="2023-10" db="EMBL/GenBank/DDBJ databases">
        <authorList>
            <person name="Chen Y."/>
            <person name="Shah S."/>
            <person name="Dougan E. K."/>
            <person name="Thang M."/>
            <person name="Chan C."/>
        </authorList>
    </citation>
    <scope>NUCLEOTIDE SEQUENCE [LARGE SCALE GENOMIC DNA]</scope>
</reference>
<feature type="non-terminal residue" evidence="3">
    <location>
        <position position="123"/>
    </location>
</feature>
<keyword evidence="1" id="KW-0862">Zinc</keyword>
<organism evidence="3 4">
    <name type="scientific">Prorocentrum cordatum</name>
    <dbReference type="NCBI Taxonomy" id="2364126"/>
    <lineage>
        <taxon>Eukaryota</taxon>
        <taxon>Sar</taxon>
        <taxon>Alveolata</taxon>
        <taxon>Dinophyceae</taxon>
        <taxon>Prorocentrales</taxon>
        <taxon>Prorocentraceae</taxon>
        <taxon>Prorocentrum</taxon>
    </lineage>
</organism>
<comment type="similarity">
    <text evidence="1">Belongs to the LTN1 family.</text>
</comment>
<dbReference type="InterPro" id="IPR039795">
    <property type="entry name" value="LTN1/Rkr1"/>
</dbReference>
<accession>A0ABN9XYQ1</accession>
<dbReference type="Pfam" id="PF22958">
    <property type="entry name" value="Ltn1_1st"/>
    <property type="match status" value="1"/>
</dbReference>
<dbReference type="PANTHER" id="PTHR12389">
    <property type="entry name" value="ZINC FINGER PROTEIN 294"/>
    <property type="match status" value="1"/>
</dbReference>
<keyword evidence="1" id="KW-0833">Ubl conjugation pathway</keyword>
<comment type="pathway">
    <text evidence="1">Protein modification; protein ubiquitination.</text>
</comment>
<sequence>MFDTHAEVASAARRAFAASFPSDDKRRGVFRHCQSQCQGLLTANLSHTEQSLHDELGMSGAAAGDRNLALERQDRYARVIAASLSALGELVHVCASVPPGGAQAPLGAEELAPLLAAGGLCSP</sequence>
<keyword evidence="1" id="KW-0808">Transferase</keyword>
<keyword evidence="1" id="KW-0479">Metal-binding</keyword>
<comment type="subunit">
    <text evidence="1">Component of the ribosome quality control complex (RQC).</text>
</comment>
<evidence type="ECO:0000313" key="3">
    <source>
        <dbReference type="EMBL" id="CAK0903876.1"/>
    </source>
</evidence>
<comment type="function">
    <text evidence="1">E3 ubiquitin-protein ligase. Component of the ribosome quality control complex (RQC), a ribosome-associated complex that mediates ubiquitination and extraction of incompletely synthesized nascent chains for proteasomal degradation.</text>
</comment>
<name>A0ABN9XYQ1_9DINO</name>
<proteinExistence type="inferred from homology"/>